<accession>A0A5C1AG10</accession>
<dbReference type="AlphaFoldDB" id="A0A5C1AG10"/>
<evidence type="ECO:0000313" key="1">
    <source>
        <dbReference type="EMBL" id="QEL17555.1"/>
    </source>
</evidence>
<evidence type="ECO:0000313" key="2">
    <source>
        <dbReference type="Proteomes" id="UP000324974"/>
    </source>
</evidence>
<gene>
    <name evidence="1" type="ORF">PX52LOC_04548</name>
</gene>
<protein>
    <submittedName>
        <fullName evidence="1">Uncharacterized protein</fullName>
    </submittedName>
</protein>
<reference evidence="2" key="1">
    <citation type="submission" date="2019-08" db="EMBL/GenBank/DDBJ databases">
        <title>Limnoglobus roseus gen. nov., sp. nov., a novel freshwater planctomycete with a giant genome from the family Gemmataceae.</title>
        <authorList>
            <person name="Kulichevskaya I.S."/>
            <person name="Naumoff D.G."/>
            <person name="Miroshnikov K."/>
            <person name="Ivanova A."/>
            <person name="Philippov D.A."/>
            <person name="Hakobyan A."/>
            <person name="Rijpstra I.C."/>
            <person name="Sinninghe Damste J.S."/>
            <person name="Liesack W."/>
            <person name="Dedysh S.N."/>
        </authorList>
    </citation>
    <scope>NUCLEOTIDE SEQUENCE [LARGE SCALE GENOMIC DNA]</scope>
    <source>
        <strain evidence="2">PX52</strain>
    </source>
</reference>
<sequence length="69" mass="7504">MDAVKLLVDEPAGRIDVVPVRHGERLPDGSIYTPIGLCRLVIGYGRPWAAIKADAETICSLWNGSRVQS</sequence>
<keyword evidence="2" id="KW-1185">Reference proteome</keyword>
<name>A0A5C1AG10_9BACT</name>
<dbReference type="RefSeq" id="WP_149112147.1">
    <property type="nucleotide sequence ID" value="NZ_CP042425.1"/>
</dbReference>
<dbReference type="EMBL" id="CP042425">
    <property type="protein sequence ID" value="QEL17555.1"/>
    <property type="molecule type" value="Genomic_DNA"/>
</dbReference>
<dbReference type="KEGG" id="lrs:PX52LOC_04548"/>
<organism evidence="1 2">
    <name type="scientific">Limnoglobus roseus</name>
    <dbReference type="NCBI Taxonomy" id="2598579"/>
    <lineage>
        <taxon>Bacteria</taxon>
        <taxon>Pseudomonadati</taxon>
        <taxon>Planctomycetota</taxon>
        <taxon>Planctomycetia</taxon>
        <taxon>Gemmatales</taxon>
        <taxon>Gemmataceae</taxon>
        <taxon>Limnoglobus</taxon>
    </lineage>
</organism>
<dbReference type="Proteomes" id="UP000324974">
    <property type="component" value="Chromosome"/>
</dbReference>
<proteinExistence type="predicted"/>